<keyword evidence="2" id="KW-1185">Reference proteome</keyword>
<gene>
    <name evidence="1" type="ORF">H6G97_30950</name>
</gene>
<sequence length="351" mass="39838">MNSPFPLSPPQKAIESLFALRDYYAPLVEEYEKLYTLAKANLTHVEALLSNWPLTEKVDNDNENEEFTSEKGKNFFLFLSEEFVNDDVEPITHPFLDDSQDTSTVATHPSDSTQQNIFTLIQAWSGEESDAATDTPVLLEPPIETSTQQQALYGTETAMLPIFQSLSRPEAIEQVLAEHIGTIVHIDFIVKMLYGELEPEVFKVLKHRVQSSLIKGRETNKWFSVPGSPRYYTLSLTLLPKPETKNSSIRVKGKNKKQVLPPQPKEIPMLEEFQGQFLIDALTTFLKNNSGKVFGVSEITNGIYGELTAVEIREVKNKVLNELSRGHRTGRFTRVPEQIGFYTWDLELLNK</sequence>
<reference evidence="1 2" key="1">
    <citation type="journal article" date="2020" name="ISME J.">
        <title>Comparative genomics reveals insights into cyanobacterial evolution and habitat adaptation.</title>
        <authorList>
            <person name="Chen M.Y."/>
            <person name="Teng W.K."/>
            <person name="Zhao L."/>
            <person name="Hu C.X."/>
            <person name="Zhou Y.K."/>
            <person name="Han B.P."/>
            <person name="Song L.R."/>
            <person name="Shu W.S."/>
        </authorList>
    </citation>
    <scope>NUCLEOTIDE SEQUENCE [LARGE SCALE GENOMIC DNA]</scope>
    <source>
        <strain evidence="1 2">FACHB-838</strain>
    </source>
</reference>
<evidence type="ECO:0000313" key="2">
    <source>
        <dbReference type="Proteomes" id="UP000623440"/>
    </source>
</evidence>
<comment type="caution">
    <text evidence="1">The sequence shown here is derived from an EMBL/GenBank/DDBJ whole genome shotgun (WGS) entry which is preliminary data.</text>
</comment>
<evidence type="ECO:0000313" key="1">
    <source>
        <dbReference type="EMBL" id="MBD2533736.1"/>
    </source>
</evidence>
<dbReference type="Proteomes" id="UP000623440">
    <property type="component" value="Unassembled WGS sequence"/>
</dbReference>
<dbReference type="RefSeq" id="WP_190944288.1">
    <property type="nucleotide sequence ID" value="NZ_JACJSI010000111.1"/>
</dbReference>
<proteinExistence type="predicted"/>
<name>A0ABR8DWJ1_9NOSO</name>
<protein>
    <submittedName>
        <fullName evidence="1">Uncharacterized protein</fullName>
    </submittedName>
</protein>
<dbReference type="EMBL" id="JACJSI010000111">
    <property type="protein sequence ID" value="MBD2533736.1"/>
    <property type="molecule type" value="Genomic_DNA"/>
</dbReference>
<accession>A0ABR8DWJ1</accession>
<organism evidence="1 2">
    <name type="scientific">Nostoc flagelliforme FACHB-838</name>
    <dbReference type="NCBI Taxonomy" id="2692904"/>
    <lineage>
        <taxon>Bacteria</taxon>
        <taxon>Bacillati</taxon>
        <taxon>Cyanobacteriota</taxon>
        <taxon>Cyanophyceae</taxon>
        <taxon>Nostocales</taxon>
        <taxon>Nostocaceae</taxon>
        <taxon>Nostoc</taxon>
    </lineage>
</organism>